<dbReference type="AlphaFoldDB" id="A0A6A6TKQ8"/>
<name>A0A6A6TKQ8_9PLEO</name>
<dbReference type="Proteomes" id="UP000799324">
    <property type="component" value="Unassembled WGS sequence"/>
</dbReference>
<dbReference type="EMBL" id="MU004298">
    <property type="protein sequence ID" value="KAF2660629.1"/>
    <property type="molecule type" value="Genomic_DNA"/>
</dbReference>
<protein>
    <submittedName>
        <fullName evidence="1">Uncharacterized protein</fullName>
    </submittedName>
</protein>
<gene>
    <name evidence="1" type="ORF">K491DRAFT_38051</name>
</gene>
<evidence type="ECO:0000313" key="1">
    <source>
        <dbReference type="EMBL" id="KAF2660629.1"/>
    </source>
</evidence>
<proteinExistence type="predicted"/>
<accession>A0A6A6TKQ8</accession>
<organism evidence="1 2">
    <name type="scientific">Lophiostoma macrostomum CBS 122681</name>
    <dbReference type="NCBI Taxonomy" id="1314788"/>
    <lineage>
        <taxon>Eukaryota</taxon>
        <taxon>Fungi</taxon>
        <taxon>Dikarya</taxon>
        <taxon>Ascomycota</taxon>
        <taxon>Pezizomycotina</taxon>
        <taxon>Dothideomycetes</taxon>
        <taxon>Pleosporomycetidae</taxon>
        <taxon>Pleosporales</taxon>
        <taxon>Lophiostomataceae</taxon>
        <taxon>Lophiostoma</taxon>
    </lineage>
</organism>
<evidence type="ECO:0000313" key="2">
    <source>
        <dbReference type="Proteomes" id="UP000799324"/>
    </source>
</evidence>
<sequence length="152" mass="16450">MALTTGCSAFQIHSWSLDGESRRCPYPDFPRKPAAASRPQPPSCFWRNRSVIGFLHGILPLGAPPARPKWFPPAHPSRGWGGSLETISPADFGGSIWHLHGDASRNLNTSVVSSAYLISAAVQGCRSVVKTSTLLSEDGSDWSPLHTAFFHP</sequence>
<keyword evidence="2" id="KW-1185">Reference proteome</keyword>
<reference evidence="1" key="1">
    <citation type="journal article" date="2020" name="Stud. Mycol.">
        <title>101 Dothideomycetes genomes: a test case for predicting lifestyles and emergence of pathogens.</title>
        <authorList>
            <person name="Haridas S."/>
            <person name="Albert R."/>
            <person name="Binder M."/>
            <person name="Bloem J."/>
            <person name="Labutti K."/>
            <person name="Salamov A."/>
            <person name="Andreopoulos B."/>
            <person name="Baker S."/>
            <person name="Barry K."/>
            <person name="Bills G."/>
            <person name="Bluhm B."/>
            <person name="Cannon C."/>
            <person name="Castanera R."/>
            <person name="Culley D."/>
            <person name="Daum C."/>
            <person name="Ezra D."/>
            <person name="Gonzalez J."/>
            <person name="Henrissat B."/>
            <person name="Kuo A."/>
            <person name="Liang C."/>
            <person name="Lipzen A."/>
            <person name="Lutzoni F."/>
            <person name="Magnuson J."/>
            <person name="Mondo S."/>
            <person name="Nolan M."/>
            <person name="Ohm R."/>
            <person name="Pangilinan J."/>
            <person name="Park H.-J."/>
            <person name="Ramirez L."/>
            <person name="Alfaro M."/>
            <person name="Sun H."/>
            <person name="Tritt A."/>
            <person name="Yoshinaga Y."/>
            <person name="Zwiers L.-H."/>
            <person name="Turgeon B."/>
            <person name="Goodwin S."/>
            <person name="Spatafora J."/>
            <person name="Crous P."/>
            <person name="Grigoriev I."/>
        </authorList>
    </citation>
    <scope>NUCLEOTIDE SEQUENCE</scope>
    <source>
        <strain evidence="1">CBS 122681</strain>
    </source>
</reference>